<dbReference type="EMBL" id="FOSR01000009">
    <property type="protein sequence ID" value="SFK91597.1"/>
    <property type="molecule type" value="Genomic_DNA"/>
</dbReference>
<evidence type="ECO:0000256" key="1">
    <source>
        <dbReference type="SAM" id="SignalP"/>
    </source>
</evidence>
<dbReference type="NCBIfam" id="TIGR00752">
    <property type="entry name" value="slp"/>
    <property type="match status" value="1"/>
</dbReference>
<organism evidence="2 3">
    <name type="scientific">Rhodanobacter glycinis</name>
    <dbReference type="NCBI Taxonomy" id="582702"/>
    <lineage>
        <taxon>Bacteria</taxon>
        <taxon>Pseudomonadati</taxon>
        <taxon>Pseudomonadota</taxon>
        <taxon>Gammaproteobacteria</taxon>
        <taxon>Lysobacterales</taxon>
        <taxon>Rhodanobacteraceae</taxon>
        <taxon>Rhodanobacter</taxon>
    </lineage>
</organism>
<keyword evidence="3" id="KW-1185">Reference proteome</keyword>
<reference evidence="3" key="1">
    <citation type="submission" date="2016-10" db="EMBL/GenBank/DDBJ databases">
        <authorList>
            <person name="Varghese N."/>
            <person name="Submissions S."/>
        </authorList>
    </citation>
    <scope>NUCLEOTIDE SEQUENCE [LARGE SCALE GENOMIC DNA]</scope>
    <source>
        <strain evidence="3">MO64</strain>
    </source>
</reference>
<feature type="signal peptide" evidence="1">
    <location>
        <begin position="1"/>
        <end position="24"/>
    </location>
</feature>
<dbReference type="GO" id="GO:0019867">
    <property type="term" value="C:outer membrane"/>
    <property type="evidence" value="ECO:0007669"/>
    <property type="project" value="InterPro"/>
</dbReference>
<protein>
    <submittedName>
        <fullName evidence="2">Outer membrane lipoprotein</fullName>
    </submittedName>
</protein>
<dbReference type="RefSeq" id="WP_092703872.1">
    <property type="nucleotide sequence ID" value="NZ_FOSR01000009.1"/>
</dbReference>
<gene>
    <name evidence="2" type="ORF">SAMN05192579_1092</name>
</gene>
<keyword evidence="2" id="KW-0449">Lipoprotein</keyword>
<dbReference type="PANTHER" id="PTHR37530:SF1">
    <property type="entry name" value="OUTER MEMBRANE PROTEIN SLP"/>
    <property type="match status" value="1"/>
</dbReference>
<accession>A0A1I4DGK3</accession>
<evidence type="ECO:0000313" key="2">
    <source>
        <dbReference type="EMBL" id="SFK91597.1"/>
    </source>
</evidence>
<name>A0A1I4DGK3_9GAMM</name>
<dbReference type="PANTHER" id="PTHR37530">
    <property type="entry name" value="OUTER MEMBRANE PROTEIN SLP"/>
    <property type="match status" value="1"/>
</dbReference>
<evidence type="ECO:0000313" key="3">
    <source>
        <dbReference type="Proteomes" id="UP000198725"/>
    </source>
</evidence>
<dbReference type="Proteomes" id="UP000198725">
    <property type="component" value="Unassembled WGS sequence"/>
</dbReference>
<dbReference type="Pfam" id="PF03843">
    <property type="entry name" value="Slp"/>
    <property type="match status" value="1"/>
</dbReference>
<proteinExistence type="predicted"/>
<dbReference type="InterPro" id="IPR004658">
    <property type="entry name" value="OMP_Slp"/>
</dbReference>
<dbReference type="PIRSF" id="PIRSF004982">
    <property type="entry name" value="SlP"/>
    <property type="match status" value="1"/>
</dbReference>
<dbReference type="AlphaFoldDB" id="A0A1I4DGK3"/>
<feature type="chain" id="PRO_5011670494" evidence="1">
    <location>
        <begin position="25"/>
        <end position="168"/>
    </location>
</feature>
<keyword evidence="1" id="KW-0732">Signal</keyword>
<sequence length="168" mass="17840">MRIAIRLAVLAPLVALLLAACAPAPIYQTPPGTVAATPMQVAQTPERYARANVIWGGTVVSVKNLTNDTEIEVLAFPLDSSQRPRLKGNAAGRFIAVLPGYVESLNYPQGSPITVSGTLNGSRAGTVGQAPYVFPLVKVTQSHRWTADEMQRGHPNIHFGVGMGVGIR</sequence>
<dbReference type="PROSITE" id="PS51257">
    <property type="entry name" value="PROKAR_LIPOPROTEIN"/>
    <property type="match status" value="1"/>
</dbReference>